<reference evidence="2 3" key="2">
    <citation type="journal article" date="2017" name="Genome Biol.">
        <title>New reference genome sequences of hot pepper reveal the massive evolution of plant disease-resistance genes by retroduplication.</title>
        <authorList>
            <person name="Kim S."/>
            <person name="Park J."/>
            <person name="Yeom S.I."/>
            <person name="Kim Y.M."/>
            <person name="Seo E."/>
            <person name="Kim K.T."/>
            <person name="Kim M.S."/>
            <person name="Lee J.M."/>
            <person name="Cheong K."/>
            <person name="Shin H.S."/>
            <person name="Kim S.B."/>
            <person name="Han K."/>
            <person name="Lee J."/>
            <person name="Park M."/>
            <person name="Lee H.A."/>
            <person name="Lee H.Y."/>
            <person name="Lee Y."/>
            <person name="Oh S."/>
            <person name="Lee J.H."/>
            <person name="Choi E."/>
            <person name="Choi E."/>
            <person name="Lee S.E."/>
            <person name="Jeon J."/>
            <person name="Kim H."/>
            <person name="Choi G."/>
            <person name="Song H."/>
            <person name="Lee J."/>
            <person name="Lee S.C."/>
            <person name="Kwon J.K."/>
            <person name="Lee H.Y."/>
            <person name="Koo N."/>
            <person name="Hong Y."/>
            <person name="Kim R.W."/>
            <person name="Kang W.H."/>
            <person name="Huh J.H."/>
            <person name="Kang B.C."/>
            <person name="Yang T.J."/>
            <person name="Lee Y.H."/>
            <person name="Bennetzen J.L."/>
            <person name="Choi D."/>
        </authorList>
    </citation>
    <scope>NUCLEOTIDE SEQUENCE [LARGE SCALE GENOMIC DNA]</scope>
    <source>
        <strain evidence="3">cv. CM334</strain>
    </source>
</reference>
<evidence type="ECO:0000313" key="2">
    <source>
        <dbReference type="EMBL" id="PHT82366.1"/>
    </source>
</evidence>
<dbReference type="Gramene" id="PHT82366">
    <property type="protein sequence ID" value="PHT82366"/>
    <property type="gene ID" value="T459_15381"/>
</dbReference>
<dbReference type="EMBL" id="AYRZ02000005">
    <property type="protein sequence ID" value="PHT82366.1"/>
    <property type="molecule type" value="Genomic_DNA"/>
</dbReference>
<dbReference type="InterPro" id="IPR006016">
    <property type="entry name" value="UspA"/>
</dbReference>
<evidence type="ECO:0000313" key="3">
    <source>
        <dbReference type="Proteomes" id="UP000222542"/>
    </source>
</evidence>
<dbReference type="Pfam" id="PF00582">
    <property type="entry name" value="Usp"/>
    <property type="match status" value="1"/>
</dbReference>
<dbReference type="PANTHER" id="PTHR46553:SF12">
    <property type="entry name" value="UNIVERSAL STRESS PROTEIN A-LIKE PROTEIN"/>
    <property type="match status" value="1"/>
</dbReference>
<feature type="domain" description="UspA" evidence="1">
    <location>
        <begin position="7"/>
        <end position="134"/>
    </location>
</feature>
<comment type="caution">
    <text evidence="2">The sequence shown here is derived from an EMBL/GenBank/DDBJ whole genome shotgun (WGS) entry which is preliminary data.</text>
</comment>
<dbReference type="Gene3D" id="3.40.50.620">
    <property type="entry name" value="HUPs"/>
    <property type="match status" value="1"/>
</dbReference>
<dbReference type="Proteomes" id="UP000222542">
    <property type="component" value="Unassembled WGS sequence"/>
</dbReference>
<dbReference type="CDD" id="cd23659">
    <property type="entry name" value="USP_At3g01520-like"/>
    <property type="match status" value="1"/>
</dbReference>
<organism evidence="2 3">
    <name type="scientific">Capsicum annuum</name>
    <name type="common">Capsicum pepper</name>
    <dbReference type="NCBI Taxonomy" id="4072"/>
    <lineage>
        <taxon>Eukaryota</taxon>
        <taxon>Viridiplantae</taxon>
        <taxon>Streptophyta</taxon>
        <taxon>Embryophyta</taxon>
        <taxon>Tracheophyta</taxon>
        <taxon>Spermatophyta</taxon>
        <taxon>Magnoliopsida</taxon>
        <taxon>eudicotyledons</taxon>
        <taxon>Gunneridae</taxon>
        <taxon>Pentapetalae</taxon>
        <taxon>asterids</taxon>
        <taxon>lamiids</taxon>
        <taxon>Solanales</taxon>
        <taxon>Solanaceae</taxon>
        <taxon>Solanoideae</taxon>
        <taxon>Capsiceae</taxon>
        <taxon>Capsicum</taxon>
    </lineage>
</organism>
<sequence>MAAKQVMIFALDDSDHSYYALGWTLDHFFPNPSNSYFKLIIVHARPNPTSVVSIAGPGTSDMFKLVETDLKKAAQKTIDKSKELCKSKGVSNVACEIIEGDARNVICEAVEKHHASILAMGSHGYGAFKRNYILSGLQDDLYNIYSGTKTSKELWGALERKYKAEDAGIKKFFVARFLDFKMIDSMSVVSQVQEFK</sequence>
<dbReference type="InterPro" id="IPR014729">
    <property type="entry name" value="Rossmann-like_a/b/a_fold"/>
</dbReference>
<keyword evidence="3" id="KW-1185">Reference proteome</keyword>
<accession>A0A2G2ZK60</accession>
<dbReference type="STRING" id="4072.A0A2G2ZK60"/>
<dbReference type="AlphaFoldDB" id="A0A2G2ZK60"/>
<dbReference type="PANTHER" id="PTHR46553">
    <property type="entry name" value="ADENINE NUCLEOTIDE ALPHA HYDROLASES-LIKE SUPERFAMILY PROTEIN"/>
    <property type="match status" value="1"/>
</dbReference>
<name>A0A2G2ZK60_CAPAN</name>
<protein>
    <recommendedName>
        <fullName evidence="1">UspA domain-containing protein</fullName>
    </recommendedName>
</protein>
<reference evidence="2 3" key="1">
    <citation type="journal article" date="2014" name="Nat. Genet.">
        <title>Genome sequence of the hot pepper provides insights into the evolution of pungency in Capsicum species.</title>
        <authorList>
            <person name="Kim S."/>
            <person name="Park M."/>
            <person name="Yeom S.I."/>
            <person name="Kim Y.M."/>
            <person name="Lee J.M."/>
            <person name="Lee H.A."/>
            <person name="Seo E."/>
            <person name="Choi J."/>
            <person name="Cheong K."/>
            <person name="Kim K.T."/>
            <person name="Jung K."/>
            <person name="Lee G.W."/>
            <person name="Oh S.K."/>
            <person name="Bae C."/>
            <person name="Kim S.B."/>
            <person name="Lee H.Y."/>
            <person name="Kim S.Y."/>
            <person name="Kim M.S."/>
            <person name="Kang B.C."/>
            <person name="Jo Y.D."/>
            <person name="Yang H.B."/>
            <person name="Jeong H.J."/>
            <person name="Kang W.H."/>
            <person name="Kwon J.K."/>
            <person name="Shin C."/>
            <person name="Lim J.Y."/>
            <person name="Park J.H."/>
            <person name="Huh J.H."/>
            <person name="Kim J.S."/>
            <person name="Kim B.D."/>
            <person name="Cohen O."/>
            <person name="Paran I."/>
            <person name="Suh M.C."/>
            <person name="Lee S.B."/>
            <person name="Kim Y.K."/>
            <person name="Shin Y."/>
            <person name="Noh S.J."/>
            <person name="Park J."/>
            <person name="Seo Y.S."/>
            <person name="Kwon S.Y."/>
            <person name="Kim H.A."/>
            <person name="Park J.M."/>
            <person name="Kim H.J."/>
            <person name="Choi S.B."/>
            <person name="Bosland P.W."/>
            <person name="Reeves G."/>
            <person name="Jo S.H."/>
            <person name="Lee B.W."/>
            <person name="Cho H.T."/>
            <person name="Choi H.S."/>
            <person name="Lee M.S."/>
            <person name="Yu Y."/>
            <person name="Do Choi Y."/>
            <person name="Park B.S."/>
            <person name="van Deynze A."/>
            <person name="Ashrafi H."/>
            <person name="Hill T."/>
            <person name="Kim W.T."/>
            <person name="Pai H.S."/>
            <person name="Ahn H.K."/>
            <person name="Yeam I."/>
            <person name="Giovannoni J.J."/>
            <person name="Rose J.K."/>
            <person name="Sorensen I."/>
            <person name="Lee S.J."/>
            <person name="Kim R.W."/>
            <person name="Choi I.Y."/>
            <person name="Choi B.S."/>
            <person name="Lim J.S."/>
            <person name="Lee Y.H."/>
            <person name="Choi D."/>
        </authorList>
    </citation>
    <scope>NUCLEOTIDE SEQUENCE [LARGE SCALE GENOMIC DNA]</scope>
    <source>
        <strain evidence="3">cv. CM334</strain>
    </source>
</reference>
<dbReference type="SUPFAM" id="SSF52402">
    <property type="entry name" value="Adenine nucleotide alpha hydrolases-like"/>
    <property type="match status" value="1"/>
</dbReference>
<gene>
    <name evidence="2" type="ORF">T459_15381</name>
</gene>
<evidence type="ECO:0000259" key="1">
    <source>
        <dbReference type="Pfam" id="PF00582"/>
    </source>
</evidence>
<proteinExistence type="predicted"/>